<dbReference type="Gene3D" id="1.20.1290.10">
    <property type="entry name" value="AhpD-like"/>
    <property type="match status" value="1"/>
</dbReference>
<organism evidence="1 2">
    <name type="scientific">Penicillium angulare</name>
    <dbReference type="NCBI Taxonomy" id="116970"/>
    <lineage>
        <taxon>Eukaryota</taxon>
        <taxon>Fungi</taxon>
        <taxon>Dikarya</taxon>
        <taxon>Ascomycota</taxon>
        <taxon>Pezizomycotina</taxon>
        <taxon>Eurotiomycetes</taxon>
        <taxon>Eurotiomycetidae</taxon>
        <taxon>Eurotiales</taxon>
        <taxon>Aspergillaceae</taxon>
        <taxon>Penicillium</taxon>
    </lineage>
</organism>
<sequence>MTECEIDPATHPKCDDLFRDIEAQFEASQIPSDKWYLTTLSALTTTPDPHLADQLYVHLTSTPAHSTAKARLIIIQRMRETLFKNIALLGLPKPAEALISISRVEPKEDTIDQSFTRKGWQRDDDNRMRGIEWLNKIYAHNTEDLFNLFQRHRDWQFWIGEIAYGLHLSDRQVLDDIDTELVVLPAVMGQNLPRETYWHIRGLRRLGVSKEDVQMVCDCVHKVSLFCGVKLDRVPSVERVDADLKPT</sequence>
<protein>
    <recommendedName>
        <fullName evidence="3">Carboxymuconolactone decarboxylase-like domain-containing protein</fullName>
    </recommendedName>
</protein>
<evidence type="ECO:0000313" key="1">
    <source>
        <dbReference type="EMBL" id="KAJ5092901.1"/>
    </source>
</evidence>
<dbReference type="OrthoDB" id="5537330at2759"/>
<dbReference type="EMBL" id="JAPQKH010000006">
    <property type="protein sequence ID" value="KAJ5092901.1"/>
    <property type="molecule type" value="Genomic_DNA"/>
</dbReference>
<dbReference type="InterPro" id="IPR052999">
    <property type="entry name" value="PTS1_Protein"/>
</dbReference>
<dbReference type="AlphaFoldDB" id="A0A9W9F3G3"/>
<dbReference type="Proteomes" id="UP001149165">
    <property type="component" value="Unassembled WGS sequence"/>
</dbReference>
<reference evidence="1" key="2">
    <citation type="journal article" date="2023" name="IMA Fungus">
        <title>Comparative genomic study of the Penicillium genus elucidates a diverse pangenome and 15 lateral gene transfer events.</title>
        <authorList>
            <person name="Petersen C."/>
            <person name="Sorensen T."/>
            <person name="Nielsen M.R."/>
            <person name="Sondergaard T.E."/>
            <person name="Sorensen J.L."/>
            <person name="Fitzpatrick D.A."/>
            <person name="Frisvad J.C."/>
            <person name="Nielsen K.L."/>
        </authorList>
    </citation>
    <scope>NUCLEOTIDE SEQUENCE</scope>
    <source>
        <strain evidence="1">IBT 30069</strain>
    </source>
</reference>
<name>A0A9W9F3G3_9EURO</name>
<comment type="caution">
    <text evidence="1">The sequence shown here is derived from an EMBL/GenBank/DDBJ whole genome shotgun (WGS) entry which is preliminary data.</text>
</comment>
<accession>A0A9W9F3G3</accession>
<dbReference type="SUPFAM" id="SSF69118">
    <property type="entry name" value="AhpD-like"/>
    <property type="match status" value="1"/>
</dbReference>
<evidence type="ECO:0000313" key="2">
    <source>
        <dbReference type="Proteomes" id="UP001149165"/>
    </source>
</evidence>
<dbReference type="InterPro" id="IPR029032">
    <property type="entry name" value="AhpD-like"/>
</dbReference>
<keyword evidence="2" id="KW-1185">Reference proteome</keyword>
<gene>
    <name evidence="1" type="ORF">N7456_008762</name>
</gene>
<dbReference type="PANTHER" id="PTHR28180:SF5">
    <property type="entry name" value="DNA POLYMERASE ALPHA SUBUNIT B"/>
    <property type="match status" value="1"/>
</dbReference>
<evidence type="ECO:0008006" key="3">
    <source>
        <dbReference type="Google" id="ProtNLM"/>
    </source>
</evidence>
<dbReference type="PANTHER" id="PTHR28180">
    <property type="entry name" value="CONSERVED MITOCHONDRIAL PROTEIN-RELATED"/>
    <property type="match status" value="1"/>
</dbReference>
<reference evidence="1" key="1">
    <citation type="submission" date="2022-11" db="EMBL/GenBank/DDBJ databases">
        <authorList>
            <person name="Petersen C."/>
        </authorList>
    </citation>
    <scope>NUCLEOTIDE SEQUENCE</scope>
    <source>
        <strain evidence="1">IBT 30069</strain>
    </source>
</reference>
<proteinExistence type="predicted"/>